<evidence type="ECO:0000256" key="1">
    <source>
        <dbReference type="SAM" id="SignalP"/>
    </source>
</evidence>
<feature type="signal peptide" evidence="1">
    <location>
        <begin position="1"/>
        <end position="19"/>
    </location>
</feature>
<dbReference type="InterPro" id="IPR011871">
    <property type="entry name" value="Fib_succ_major"/>
</dbReference>
<feature type="chain" id="PRO_5046321029" evidence="1">
    <location>
        <begin position="20"/>
        <end position="196"/>
    </location>
</feature>
<comment type="caution">
    <text evidence="3">The sequence shown here is derived from an EMBL/GenBank/DDBJ whole genome shotgun (WGS) entry which is preliminary data.</text>
</comment>
<accession>A0ABW0BX07</accession>
<proteinExistence type="predicted"/>
<sequence>MMRKATFLALFLLPFLAQSQVTDHEGRTYKTVKIGNQTWMAENLNVITFRNGDTIPAAYDEEEWALGGVFFMPARMDIDFDEENGQFFGKLYNYLAISDERGIAPDGWRVPTDEDWNILAEALGGPAAATAKLKSAEGWVENNGTNESGFEGYPLGMIDEDGYYDGLGFSGYWWSITQEEEGLVINRNLAENKFAF</sequence>
<dbReference type="Proteomes" id="UP001596163">
    <property type="component" value="Unassembled WGS sequence"/>
</dbReference>
<feature type="domain" description="Fibrobacter succinogenes major paralogous" evidence="2">
    <location>
        <begin position="32"/>
        <end position="189"/>
    </location>
</feature>
<dbReference type="NCBIfam" id="TIGR02145">
    <property type="entry name" value="Fib_succ_major"/>
    <property type="match status" value="1"/>
</dbReference>
<name>A0ABW0BX07_9BACT</name>
<evidence type="ECO:0000313" key="3">
    <source>
        <dbReference type="EMBL" id="MFC5192216.1"/>
    </source>
</evidence>
<evidence type="ECO:0000259" key="2">
    <source>
        <dbReference type="Pfam" id="PF09603"/>
    </source>
</evidence>
<organism evidence="3 4">
    <name type="scientific">Algoriphagus aquatilis</name>
    <dbReference type="NCBI Taxonomy" id="490186"/>
    <lineage>
        <taxon>Bacteria</taxon>
        <taxon>Pseudomonadati</taxon>
        <taxon>Bacteroidota</taxon>
        <taxon>Cytophagia</taxon>
        <taxon>Cytophagales</taxon>
        <taxon>Cyclobacteriaceae</taxon>
        <taxon>Algoriphagus</taxon>
    </lineage>
</organism>
<dbReference type="EMBL" id="JBHSKS010000007">
    <property type="protein sequence ID" value="MFC5192216.1"/>
    <property type="molecule type" value="Genomic_DNA"/>
</dbReference>
<keyword evidence="1" id="KW-0732">Signal</keyword>
<keyword evidence="4" id="KW-1185">Reference proteome</keyword>
<reference evidence="4" key="1">
    <citation type="journal article" date="2019" name="Int. J. Syst. Evol. Microbiol.">
        <title>The Global Catalogue of Microorganisms (GCM) 10K type strain sequencing project: providing services to taxonomists for standard genome sequencing and annotation.</title>
        <authorList>
            <consortium name="The Broad Institute Genomics Platform"/>
            <consortium name="The Broad Institute Genome Sequencing Center for Infectious Disease"/>
            <person name="Wu L."/>
            <person name="Ma J."/>
        </authorList>
    </citation>
    <scope>NUCLEOTIDE SEQUENCE [LARGE SCALE GENOMIC DNA]</scope>
    <source>
        <strain evidence="4">CGMCC 1.7030</strain>
    </source>
</reference>
<evidence type="ECO:0000313" key="4">
    <source>
        <dbReference type="Proteomes" id="UP001596163"/>
    </source>
</evidence>
<protein>
    <submittedName>
        <fullName evidence="3">Fibrobacter succinogenes major paralogous domain-containing protein</fullName>
    </submittedName>
</protein>
<dbReference type="RefSeq" id="WP_377915013.1">
    <property type="nucleotide sequence ID" value="NZ_JBHSKS010000007.1"/>
</dbReference>
<dbReference type="Pfam" id="PF09603">
    <property type="entry name" value="Fib_succ_major"/>
    <property type="match status" value="1"/>
</dbReference>
<gene>
    <name evidence="3" type="ORF">ACFPIK_10585</name>
</gene>